<dbReference type="SUPFAM" id="SSF52317">
    <property type="entry name" value="Class I glutamine amidotransferase-like"/>
    <property type="match status" value="1"/>
</dbReference>
<name>A0A831W876_9GAMM</name>
<proteinExistence type="predicted"/>
<evidence type="ECO:0000313" key="2">
    <source>
        <dbReference type="EMBL" id="HEB95420.1"/>
    </source>
</evidence>
<dbReference type="InterPro" id="IPR044992">
    <property type="entry name" value="ChyE-like"/>
</dbReference>
<dbReference type="AlphaFoldDB" id="A0A831W876"/>
<dbReference type="CDD" id="cd01741">
    <property type="entry name" value="GATase1_1"/>
    <property type="match status" value="1"/>
</dbReference>
<gene>
    <name evidence="2" type="ORF">ENI96_03175</name>
</gene>
<dbReference type="PROSITE" id="PS51273">
    <property type="entry name" value="GATASE_TYPE_1"/>
    <property type="match status" value="1"/>
</dbReference>
<organism evidence="2">
    <name type="scientific">Sedimenticola thiotaurini</name>
    <dbReference type="NCBI Taxonomy" id="1543721"/>
    <lineage>
        <taxon>Bacteria</taxon>
        <taxon>Pseudomonadati</taxon>
        <taxon>Pseudomonadota</taxon>
        <taxon>Gammaproteobacteria</taxon>
        <taxon>Chromatiales</taxon>
        <taxon>Sedimenticolaceae</taxon>
        <taxon>Sedimenticola</taxon>
    </lineage>
</organism>
<dbReference type="GO" id="GO:0005829">
    <property type="term" value="C:cytosol"/>
    <property type="evidence" value="ECO:0007669"/>
    <property type="project" value="TreeGrafter"/>
</dbReference>
<protein>
    <submittedName>
        <fullName evidence="2">GMP synthase</fullName>
    </submittedName>
</protein>
<dbReference type="PANTHER" id="PTHR42695">
    <property type="entry name" value="GLUTAMINE AMIDOTRANSFERASE YLR126C-RELATED"/>
    <property type="match status" value="1"/>
</dbReference>
<comment type="caution">
    <text evidence="2">The sequence shown here is derived from an EMBL/GenBank/DDBJ whole genome shotgun (WGS) entry which is preliminary data.</text>
</comment>
<dbReference type="InterPro" id="IPR017926">
    <property type="entry name" value="GATASE"/>
</dbReference>
<feature type="domain" description="Glutamine amidotransferase" evidence="1">
    <location>
        <begin position="78"/>
        <end position="188"/>
    </location>
</feature>
<dbReference type="InterPro" id="IPR029062">
    <property type="entry name" value="Class_I_gatase-like"/>
</dbReference>
<evidence type="ECO:0000259" key="1">
    <source>
        <dbReference type="Pfam" id="PF00117"/>
    </source>
</evidence>
<dbReference type="Pfam" id="PF00117">
    <property type="entry name" value="GATase"/>
    <property type="match status" value="1"/>
</dbReference>
<accession>A0A831W876</accession>
<dbReference type="Proteomes" id="UP000886251">
    <property type="component" value="Unassembled WGS sequence"/>
</dbReference>
<sequence length="234" mass="26378">MRGAILQCDEVMEQLQPRFGRYGEMIRRLFAGSGETIGFDEFDCRQGEYPAEPGDYDFFVTTGSQASAYDPEPWILRLIEFVRHLDAGGHVLLGICFGHQIIAMAGHGRVERSARGWGIGVARNRILATPEWLDPVPAELEMLVSHQDQVVATSGDPLVIAGSDFCPLFMVQWNHHFLSVQGHPEWDAGYARALIGERRHLLPTERVEAALRSLQQPPDNTLFAHWALRFIRSR</sequence>
<dbReference type="PANTHER" id="PTHR42695:SF5">
    <property type="entry name" value="GLUTAMINE AMIDOTRANSFERASE YLR126C-RELATED"/>
    <property type="match status" value="1"/>
</dbReference>
<dbReference type="EMBL" id="DRKP01000041">
    <property type="protein sequence ID" value="HEB95420.1"/>
    <property type="molecule type" value="Genomic_DNA"/>
</dbReference>
<reference evidence="2" key="1">
    <citation type="journal article" date="2020" name="mSystems">
        <title>Genome- and Community-Level Interaction Insights into Carbon Utilization and Element Cycling Functions of Hydrothermarchaeota in Hydrothermal Sediment.</title>
        <authorList>
            <person name="Zhou Z."/>
            <person name="Liu Y."/>
            <person name="Xu W."/>
            <person name="Pan J."/>
            <person name="Luo Z.H."/>
            <person name="Li M."/>
        </authorList>
    </citation>
    <scope>NUCLEOTIDE SEQUENCE [LARGE SCALE GENOMIC DNA]</scope>
    <source>
        <strain evidence="2">HyVt-443</strain>
    </source>
</reference>
<dbReference type="Gene3D" id="3.40.50.880">
    <property type="match status" value="1"/>
</dbReference>